<keyword evidence="3" id="KW-1185">Reference proteome</keyword>
<feature type="transmembrane region" description="Helical" evidence="1">
    <location>
        <begin position="40"/>
        <end position="57"/>
    </location>
</feature>
<sequence>MNAVAQSFRHEERANVILTADVVDSRGSQCARISDLSPRGLLGVTALSTAYLIVIYVNL</sequence>
<gene>
    <name evidence="2" type="ORF">AAEO60_03465</name>
</gene>
<evidence type="ECO:0000256" key="1">
    <source>
        <dbReference type="SAM" id="Phobius"/>
    </source>
</evidence>
<protein>
    <submittedName>
        <fullName evidence="2">Uncharacterized protein</fullName>
    </submittedName>
</protein>
<keyword evidence="1" id="KW-0812">Transmembrane</keyword>
<reference evidence="2 3" key="1">
    <citation type="submission" date="2024-04" db="EMBL/GenBank/DDBJ databases">
        <title>Aurantiacibacter sp. DGU6 16S ribosomal RNA gene Genome sequencing and assembly.</title>
        <authorList>
            <person name="Park S."/>
        </authorList>
    </citation>
    <scope>NUCLEOTIDE SEQUENCE [LARGE SCALE GENOMIC DNA]</scope>
    <source>
        <strain evidence="2 3">DGU6</strain>
    </source>
</reference>
<dbReference type="Proteomes" id="UP001497045">
    <property type="component" value="Unassembled WGS sequence"/>
</dbReference>
<name>A0ABU9IBC1_9SPHN</name>
<proteinExistence type="predicted"/>
<evidence type="ECO:0000313" key="3">
    <source>
        <dbReference type="Proteomes" id="UP001497045"/>
    </source>
</evidence>
<organism evidence="2 3">
    <name type="scientific">Aurantiacibacter gilvus</name>
    <dbReference type="NCBI Taxonomy" id="3139141"/>
    <lineage>
        <taxon>Bacteria</taxon>
        <taxon>Pseudomonadati</taxon>
        <taxon>Pseudomonadota</taxon>
        <taxon>Alphaproteobacteria</taxon>
        <taxon>Sphingomonadales</taxon>
        <taxon>Erythrobacteraceae</taxon>
        <taxon>Aurantiacibacter</taxon>
    </lineage>
</organism>
<keyword evidence="1" id="KW-1133">Transmembrane helix</keyword>
<evidence type="ECO:0000313" key="2">
    <source>
        <dbReference type="EMBL" id="MEL1249722.1"/>
    </source>
</evidence>
<dbReference type="RefSeq" id="WP_341672251.1">
    <property type="nucleotide sequence ID" value="NZ_JBBYHV010000001.1"/>
</dbReference>
<keyword evidence="1" id="KW-0472">Membrane</keyword>
<comment type="caution">
    <text evidence="2">The sequence shown here is derived from an EMBL/GenBank/DDBJ whole genome shotgun (WGS) entry which is preliminary data.</text>
</comment>
<dbReference type="EMBL" id="JBBYHV010000001">
    <property type="protein sequence ID" value="MEL1249722.1"/>
    <property type="molecule type" value="Genomic_DNA"/>
</dbReference>
<accession>A0ABU9IBC1</accession>